<evidence type="ECO:0000313" key="3">
    <source>
        <dbReference type="EMBL" id="MVQ49627.1"/>
    </source>
</evidence>
<evidence type="ECO:0000256" key="1">
    <source>
        <dbReference type="SAM" id="Phobius"/>
    </source>
</evidence>
<keyword evidence="1" id="KW-1133">Transmembrane helix</keyword>
<keyword evidence="1" id="KW-0812">Transmembrane</keyword>
<name>A0A6L6XSN1_9ACTN</name>
<feature type="transmembrane region" description="Helical" evidence="1">
    <location>
        <begin position="73"/>
        <end position="92"/>
    </location>
</feature>
<dbReference type="Proteomes" id="UP000473525">
    <property type="component" value="Unassembled WGS sequence"/>
</dbReference>
<dbReference type="EMBL" id="WSEK01000004">
    <property type="protein sequence ID" value="MVQ49627.1"/>
    <property type="molecule type" value="Genomic_DNA"/>
</dbReference>
<dbReference type="RefSeq" id="WP_157342376.1">
    <property type="nucleotide sequence ID" value="NZ_WSEK01000004.1"/>
</dbReference>
<keyword evidence="1" id="KW-0472">Membrane</keyword>
<organism evidence="3 4">
    <name type="scientific">Nocardioides agri</name>
    <dbReference type="NCBI Taxonomy" id="2682843"/>
    <lineage>
        <taxon>Bacteria</taxon>
        <taxon>Bacillati</taxon>
        <taxon>Actinomycetota</taxon>
        <taxon>Actinomycetes</taxon>
        <taxon>Propionibacteriales</taxon>
        <taxon>Nocardioidaceae</taxon>
        <taxon>Nocardioides</taxon>
    </lineage>
</organism>
<comment type="caution">
    <text evidence="3">The sequence shown here is derived from an EMBL/GenBank/DDBJ whole genome shotgun (WGS) entry which is preliminary data.</text>
</comment>
<reference evidence="3 4" key="1">
    <citation type="submission" date="2019-12" db="EMBL/GenBank/DDBJ databases">
        <authorList>
            <person name="Huq M.A."/>
        </authorList>
    </citation>
    <scope>NUCLEOTIDE SEQUENCE [LARGE SCALE GENOMIC DNA]</scope>
    <source>
        <strain evidence="3 4">MAH-18</strain>
    </source>
</reference>
<dbReference type="Gene3D" id="3.30.10.20">
    <property type="match status" value="1"/>
</dbReference>
<dbReference type="CDD" id="cd06577">
    <property type="entry name" value="PASTA_pknB"/>
    <property type="match status" value="1"/>
</dbReference>
<gene>
    <name evidence="3" type="ORF">GON03_10580</name>
</gene>
<accession>A0A6L6XSN1</accession>
<dbReference type="AlphaFoldDB" id="A0A6L6XSN1"/>
<proteinExistence type="predicted"/>
<evidence type="ECO:0000259" key="2">
    <source>
        <dbReference type="PROSITE" id="PS51178"/>
    </source>
</evidence>
<keyword evidence="4" id="KW-1185">Reference proteome</keyword>
<feature type="domain" description="PASTA" evidence="2">
    <location>
        <begin position="96"/>
        <end position="167"/>
    </location>
</feature>
<protein>
    <submittedName>
        <fullName evidence="3">PASTA domain-containing protein</fullName>
    </submittedName>
</protein>
<evidence type="ECO:0000313" key="4">
    <source>
        <dbReference type="Proteomes" id="UP000473525"/>
    </source>
</evidence>
<dbReference type="PROSITE" id="PS51178">
    <property type="entry name" value="PASTA"/>
    <property type="match status" value="1"/>
</dbReference>
<dbReference type="InterPro" id="IPR005543">
    <property type="entry name" value="PASTA_dom"/>
</dbReference>
<sequence>MDPRDYRDARWHALLREAEELGVPAEDAPAVVARVLGEQQRRIRRADDPDPLVREALADAVLGPPERTGRRRWPAALILAAGLLVLGVVVLLTRPQPPPADHLGDDQLPSLFGFDRTTAEQVLEDRGFEVQLRTFQSCEVRDRVVASDPGPGARVDRGDEVIVYTSLPTSNNCLPRYAYREAAWRFLDFANGRGPAPEFADRVFVYPEDGRRLVLTGAETADPEAWAATGVFSRVRAASDDVALVSERPLAYAVPAIRVVDATEDLGTCGVPATAVAGTSDAIAVLVRPADRQGCSLRIELYRDAERRIESVAVYPAVD</sequence>
<dbReference type="Pfam" id="PF03793">
    <property type="entry name" value="PASTA"/>
    <property type="match status" value="1"/>
</dbReference>